<dbReference type="AlphaFoldDB" id="X1AR07"/>
<dbReference type="EMBL" id="BART01018343">
    <property type="protein sequence ID" value="GAG74748.1"/>
    <property type="molecule type" value="Genomic_DNA"/>
</dbReference>
<proteinExistence type="predicted"/>
<name>X1AR07_9ZZZZ</name>
<sequence length="35" mass="4190">SPIYRDSKELDYDYKILQAIQSGYNRQKHEKSNNS</sequence>
<accession>X1AR07</accession>
<organism evidence="1">
    <name type="scientific">marine sediment metagenome</name>
    <dbReference type="NCBI Taxonomy" id="412755"/>
    <lineage>
        <taxon>unclassified sequences</taxon>
        <taxon>metagenomes</taxon>
        <taxon>ecological metagenomes</taxon>
    </lineage>
</organism>
<reference evidence="1" key="1">
    <citation type="journal article" date="2014" name="Front. Microbiol.">
        <title>High frequency of phylogenetically diverse reductive dehalogenase-homologous genes in deep subseafloor sedimentary metagenomes.</title>
        <authorList>
            <person name="Kawai M."/>
            <person name="Futagami T."/>
            <person name="Toyoda A."/>
            <person name="Takaki Y."/>
            <person name="Nishi S."/>
            <person name="Hori S."/>
            <person name="Arai W."/>
            <person name="Tsubouchi T."/>
            <person name="Morono Y."/>
            <person name="Uchiyama I."/>
            <person name="Ito T."/>
            <person name="Fujiyama A."/>
            <person name="Inagaki F."/>
            <person name="Takami H."/>
        </authorList>
    </citation>
    <scope>NUCLEOTIDE SEQUENCE</scope>
    <source>
        <strain evidence="1">Expedition CK06-06</strain>
    </source>
</reference>
<feature type="non-terminal residue" evidence="1">
    <location>
        <position position="1"/>
    </location>
</feature>
<protein>
    <submittedName>
        <fullName evidence="1">Uncharacterized protein</fullName>
    </submittedName>
</protein>
<evidence type="ECO:0000313" key="1">
    <source>
        <dbReference type="EMBL" id="GAG74748.1"/>
    </source>
</evidence>
<gene>
    <name evidence="1" type="ORF">S01H4_34639</name>
</gene>
<comment type="caution">
    <text evidence="1">The sequence shown here is derived from an EMBL/GenBank/DDBJ whole genome shotgun (WGS) entry which is preliminary data.</text>
</comment>